<protein>
    <submittedName>
        <fullName evidence="2">Uncharacterized protein</fullName>
    </submittedName>
</protein>
<comment type="caution">
    <text evidence="2">The sequence shown here is derived from an EMBL/GenBank/DDBJ whole genome shotgun (WGS) entry which is preliminary data.</text>
</comment>
<sequence>MMHLSLSKSIITGFKEPVSHGDATPGTNLLMDQKEKQLKLLKEAKPVIKVSNQGNCLTPLLNTGTDVYSHGTWIPDESHKLTEVTRTKPEHELNQNPHHKWKPKTEQSVVQVPKPEGSVKKNIKTELKYYKKMVIPAKSVEKFSGCKEKSFKEIPSNTLLMLGESAPKMANKESTRKSHQTSQTGHLGDTSDRRSVQGSYLDNQKDFVYEINFTRRITHQGVIEAWNFKKIFTDQNVMNFINWKFSSPSS</sequence>
<evidence type="ECO:0000313" key="2">
    <source>
        <dbReference type="EMBL" id="KAF3552811.1"/>
    </source>
</evidence>
<feature type="region of interest" description="Disordered" evidence="1">
    <location>
        <begin position="168"/>
        <end position="196"/>
    </location>
</feature>
<dbReference type="Proteomes" id="UP000712600">
    <property type="component" value="Unassembled WGS sequence"/>
</dbReference>
<evidence type="ECO:0000313" key="3">
    <source>
        <dbReference type="Proteomes" id="UP000712600"/>
    </source>
</evidence>
<gene>
    <name evidence="2" type="ORF">F2Q69_00015446</name>
</gene>
<feature type="region of interest" description="Disordered" evidence="1">
    <location>
        <begin position="92"/>
        <end position="113"/>
    </location>
</feature>
<name>A0A8S9QVR2_BRACR</name>
<reference evidence="2" key="1">
    <citation type="submission" date="2019-12" db="EMBL/GenBank/DDBJ databases">
        <title>Genome sequencing and annotation of Brassica cretica.</title>
        <authorList>
            <person name="Studholme D.J."/>
            <person name="Sarris P."/>
        </authorList>
    </citation>
    <scope>NUCLEOTIDE SEQUENCE</scope>
    <source>
        <strain evidence="2">PFS-109/04</strain>
        <tissue evidence="2">Leaf</tissue>
    </source>
</reference>
<organism evidence="2 3">
    <name type="scientific">Brassica cretica</name>
    <name type="common">Mustard</name>
    <dbReference type="NCBI Taxonomy" id="69181"/>
    <lineage>
        <taxon>Eukaryota</taxon>
        <taxon>Viridiplantae</taxon>
        <taxon>Streptophyta</taxon>
        <taxon>Embryophyta</taxon>
        <taxon>Tracheophyta</taxon>
        <taxon>Spermatophyta</taxon>
        <taxon>Magnoliopsida</taxon>
        <taxon>eudicotyledons</taxon>
        <taxon>Gunneridae</taxon>
        <taxon>Pentapetalae</taxon>
        <taxon>rosids</taxon>
        <taxon>malvids</taxon>
        <taxon>Brassicales</taxon>
        <taxon>Brassicaceae</taxon>
        <taxon>Brassiceae</taxon>
        <taxon>Brassica</taxon>
    </lineage>
</organism>
<dbReference type="EMBL" id="QGKX02000996">
    <property type="protein sequence ID" value="KAF3552811.1"/>
    <property type="molecule type" value="Genomic_DNA"/>
</dbReference>
<dbReference type="AlphaFoldDB" id="A0A8S9QVR2"/>
<evidence type="ECO:0000256" key="1">
    <source>
        <dbReference type="SAM" id="MobiDB-lite"/>
    </source>
</evidence>
<proteinExistence type="predicted"/>
<accession>A0A8S9QVR2</accession>